<sequence>MSLEKVISMKPDAYIMTGSKRGNSQVLPLGLQADPQEVNRQAERLLSRTGVSNIPTIEAKRAYGIYHHFYNHPWNIVGMAYLAKDIYPQTFSDLNPDDSWHYIVRHFTTLPDLPFVFSWQQGE</sequence>
<protein>
    <submittedName>
        <fullName evidence="1">Solute-binding periplasmic protein of iron/siderophore ABC transporter</fullName>
    </submittedName>
</protein>
<organism evidence="1 2">
    <name type="scientific">Klebsiella michiganensis</name>
    <dbReference type="NCBI Taxonomy" id="1134687"/>
    <lineage>
        <taxon>Bacteria</taxon>
        <taxon>Pseudomonadati</taxon>
        <taxon>Pseudomonadota</taxon>
        <taxon>Gammaproteobacteria</taxon>
        <taxon>Enterobacterales</taxon>
        <taxon>Enterobacteriaceae</taxon>
        <taxon>Klebsiella/Raoultella group</taxon>
        <taxon>Klebsiella</taxon>
    </lineage>
</organism>
<dbReference type="Gene3D" id="3.40.50.1980">
    <property type="entry name" value="Nitrogenase molybdenum iron protein domain"/>
    <property type="match status" value="1"/>
</dbReference>
<dbReference type="EMBL" id="UGMS01000001">
    <property type="protein sequence ID" value="STV78679.1"/>
    <property type="molecule type" value="Genomic_DNA"/>
</dbReference>
<dbReference type="Proteomes" id="UP000254863">
    <property type="component" value="Unassembled WGS sequence"/>
</dbReference>
<reference evidence="1 2" key="1">
    <citation type="submission" date="2018-06" db="EMBL/GenBank/DDBJ databases">
        <authorList>
            <consortium name="Pathogen Informatics"/>
            <person name="Doyle S."/>
        </authorList>
    </citation>
    <scope>NUCLEOTIDE SEQUENCE [LARGE SCALE GENOMIC DNA]</scope>
    <source>
        <strain evidence="1 2">NCTC11685</strain>
    </source>
</reference>
<dbReference type="AlphaFoldDB" id="A0A7H4N5I1"/>
<evidence type="ECO:0000313" key="1">
    <source>
        <dbReference type="EMBL" id="STV78679.1"/>
    </source>
</evidence>
<accession>A0A7H4N5I1</accession>
<comment type="caution">
    <text evidence="1">The sequence shown here is derived from an EMBL/GenBank/DDBJ whole genome shotgun (WGS) entry which is preliminary data.</text>
</comment>
<evidence type="ECO:0000313" key="2">
    <source>
        <dbReference type="Proteomes" id="UP000254863"/>
    </source>
</evidence>
<gene>
    <name evidence="1" type="ORF">NCTC11685_02308</name>
</gene>
<proteinExistence type="predicted"/>
<dbReference type="SUPFAM" id="SSF53807">
    <property type="entry name" value="Helical backbone' metal receptor"/>
    <property type="match status" value="1"/>
</dbReference>
<name>A0A7H4N5I1_9ENTR</name>